<evidence type="ECO:0000256" key="1">
    <source>
        <dbReference type="ARBA" id="ARBA00004651"/>
    </source>
</evidence>
<dbReference type="Proteomes" id="UP000469734">
    <property type="component" value="Unassembled WGS sequence"/>
</dbReference>
<feature type="transmembrane region" description="Helical" evidence="6">
    <location>
        <begin position="333"/>
        <end position="353"/>
    </location>
</feature>
<feature type="transmembrane region" description="Helical" evidence="6">
    <location>
        <begin position="303"/>
        <end position="321"/>
    </location>
</feature>
<evidence type="ECO:0000256" key="4">
    <source>
        <dbReference type="ARBA" id="ARBA00022989"/>
    </source>
</evidence>
<keyword evidence="3 6" id="KW-0812">Transmembrane</keyword>
<evidence type="ECO:0000313" key="7">
    <source>
        <dbReference type="EMBL" id="MYM76016.1"/>
    </source>
</evidence>
<evidence type="ECO:0000256" key="6">
    <source>
        <dbReference type="SAM" id="Phobius"/>
    </source>
</evidence>
<dbReference type="InterPro" id="IPR050833">
    <property type="entry name" value="Poly_Biosynth_Transport"/>
</dbReference>
<keyword evidence="5 6" id="KW-0472">Membrane</keyword>
<accession>A0A7X4H634</accession>
<sequence>MGQLSHGPAARAPAGQRRDLRRALSLSLANQALASGGNFLLSLYLARQMALEQFGIYSMCYGACTLYVGIGNALLLTQMTVTSGARPQHLRDAFAGHTLCGVVALGGALLLLALPAAALMAAWHRPGAGAIAFAAVSASMMLGCEFFVSHAYLRRREGGALQVNAATLFTLSGGMAILTLRHHQPQAAEALALYALATGLAALLAYASGPLRLRSSVSGMRSDWRASWQHGRWALGGVAITWVQAQSATYMLAAVLGPAGAGLANLSRLFITPFSFLLPAVNKVALPRLAALSAHAPRLMQRLATVLTLALSATAILYSLLLLSALDWLGPRVLGQAVPGLRPLVTLWCLVLVAQMVRSGGAQLLQLQLQFRRLTLLNLPTAALALLVMLALMQRFAHHGALVGMLAGEVVLAVLIWKEIRHGNRATALVDG</sequence>
<evidence type="ECO:0008006" key="9">
    <source>
        <dbReference type="Google" id="ProtNLM"/>
    </source>
</evidence>
<evidence type="ECO:0000313" key="8">
    <source>
        <dbReference type="Proteomes" id="UP000469734"/>
    </source>
</evidence>
<dbReference type="EMBL" id="WWCR01000059">
    <property type="protein sequence ID" value="MYM76016.1"/>
    <property type="molecule type" value="Genomic_DNA"/>
</dbReference>
<feature type="transmembrane region" description="Helical" evidence="6">
    <location>
        <begin position="56"/>
        <end position="77"/>
    </location>
</feature>
<dbReference type="GO" id="GO:0005886">
    <property type="term" value="C:plasma membrane"/>
    <property type="evidence" value="ECO:0007669"/>
    <property type="project" value="UniProtKB-SubCell"/>
</dbReference>
<feature type="transmembrane region" description="Helical" evidence="6">
    <location>
        <begin position="399"/>
        <end position="417"/>
    </location>
</feature>
<feature type="transmembrane region" description="Helical" evidence="6">
    <location>
        <begin position="129"/>
        <end position="148"/>
    </location>
</feature>
<dbReference type="RefSeq" id="WP_161052529.1">
    <property type="nucleotide sequence ID" value="NZ_WWCR01000059.1"/>
</dbReference>
<dbReference type="PANTHER" id="PTHR30250:SF11">
    <property type="entry name" value="O-ANTIGEN TRANSPORTER-RELATED"/>
    <property type="match status" value="1"/>
</dbReference>
<feature type="transmembrane region" description="Helical" evidence="6">
    <location>
        <begin position="160"/>
        <end position="180"/>
    </location>
</feature>
<protein>
    <recommendedName>
        <fullName evidence="9">Oligosaccharide flippase family protein</fullName>
    </recommendedName>
</protein>
<reference evidence="7 8" key="1">
    <citation type="submission" date="2019-12" db="EMBL/GenBank/DDBJ databases">
        <title>Novel species isolated from a subtropical stream in China.</title>
        <authorList>
            <person name="Lu H."/>
        </authorList>
    </citation>
    <scope>NUCLEOTIDE SEQUENCE [LARGE SCALE GENOMIC DNA]</scope>
    <source>
        <strain evidence="7 8">FT134W</strain>
    </source>
</reference>
<feature type="transmembrane region" description="Helical" evidence="6">
    <location>
        <begin position="233"/>
        <end position="257"/>
    </location>
</feature>
<feature type="transmembrane region" description="Helical" evidence="6">
    <location>
        <begin position="269"/>
        <end position="291"/>
    </location>
</feature>
<evidence type="ECO:0000256" key="3">
    <source>
        <dbReference type="ARBA" id="ARBA00022692"/>
    </source>
</evidence>
<organism evidence="7 8">
    <name type="scientific">Duganella margarita</name>
    <dbReference type="NCBI Taxonomy" id="2692170"/>
    <lineage>
        <taxon>Bacteria</taxon>
        <taxon>Pseudomonadati</taxon>
        <taxon>Pseudomonadota</taxon>
        <taxon>Betaproteobacteria</taxon>
        <taxon>Burkholderiales</taxon>
        <taxon>Oxalobacteraceae</taxon>
        <taxon>Telluria group</taxon>
        <taxon>Duganella</taxon>
    </lineage>
</organism>
<feature type="transmembrane region" description="Helical" evidence="6">
    <location>
        <begin position="192"/>
        <end position="213"/>
    </location>
</feature>
<name>A0A7X4H634_9BURK</name>
<dbReference type="AlphaFoldDB" id="A0A7X4H634"/>
<gene>
    <name evidence="7" type="ORF">GTP56_28020</name>
</gene>
<comment type="caution">
    <text evidence="7">The sequence shown here is derived from an EMBL/GenBank/DDBJ whole genome shotgun (WGS) entry which is preliminary data.</text>
</comment>
<keyword evidence="4 6" id="KW-1133">Transmembrane helix</keyword>
<keyword evidence="2" id="KW-1003">Cell membrane</keyword>
<proteinExistence type="predicted"/>
<comment type="subcellular location">
    <subcellularLocation>
        <location evidence="1">Cell membrane</location>
        <topology evidence="1">Multi-pass membrane protein</topology>
    </subcellularLocation>
</comment>
<dbReference type="PANTHER" id="PTHR30250">
    <property type="entry name" value="PST FAMILY PREDICTED COLANIC ACID TRANSPORTER"/>
    <property type="match status" value="1"/>
</dbReference>
<evidence type="ECO:0000256" key="5">
    <source>
        <dbReference type="ARBA" id="ARBA00023136"/>
    </source>
</evidence>
<feature type="transmembrane region" description="Helical" evidence="6">
    <location>
        <begin position="374"/>
        <end position="393"/>
    </location>
</feature>
<evidence type="ECO:0000256" key="2">
    <source>
        <dbReference type="ARBA" id="ARBA00022475"/>
    </source>
</evidence>
<feature type="transmembrane region" description="Helical" evidence="6">
    <location>
        <begin position="98"/>
        <end position="123"/>
    </location>
</feature>